<dbReference type="Proteomes" id="UP001060085">
    <property type="component" value="Linkage Group LG04"/>
</dbReference>
<organism evidence="1 2">
    <name type="scientific">Catharanthus roseus</name>
    <name type="common">Madagascar periwinkle</name>
    <name type="synonym">Vinca rosea</name>
    <dbReference type="NCBI Taxonomy" id="4058"/>
    <lineage>
        <taxon>Eukaryota</taxon>
        <taxon>Viridiplantae</taxon>
        <taxon>Streptophyta</taxon>
        <taxon>Embryophyta</taxon>
        <taxon>Tracheophyta</taxon>
        <taxon>Spermatophyta</taxon>
        <taxon>Magnoliopsida</taxon>
        <taxon>eudicotyledons</taxon>
        <taxon>Gunneridae</taxon>
        <taxon>Pentapetalae</taxon>
        <taxon>asterids</taxon>
        <taxon>lamiids</taxon>
        <taxon>Gentianales</taxon>
        <taxon>Apocynaceae</taxon>
        <taxon>Rauvolfioideae</taxon>
        <taxon>Vinceae</taxon>
        <taxon>Catharanthinae</taxon>
        <taxon>Catharanthus</taxon>
    </lineage>
</organism>
<proteinExistence type="predicted"/>
<evidence type="ECO:0000313" key="1">
    <source>
        <dbReference type="EMBL" id="KAI5666849.1"/>
    </source>
</evidence>
<comment type="caution">
    <text evidence="1">The sequence shown here is derived from an EMBL/GenBank/DDBJ whole genome shotgun (WGS) entry which is preliminary data.</text>
</comment>
<sequence length="207" mass="23661">MSGSQSPNRADEAVSDSSHNGQSEPIREATPHPEQATHKVVENLMIKMIELLEASMATRRNERVPKFLPPEFYGKVEQEIKVELFLEQLNDIYNTLKYEDALRVTFAAFGLRGTAKELWFRASEARTLNNQPWTFQEEFKKEYIPRWVHEQREDEFQVELQRALAHLPPMGFAAVVEAATRTKMADQAVIQRKTTIGLAATHCKCSG</sequence>
<reference evidence="2" key="1">
    <citation type="journal article" date="2023" name="Nat. Plants">
        <title>Single-cell RNA sequencing provides a high-resolution roadmap for understanding the multicellular compartmentation of specialized metabolism.</title>
        <authorList>
            <person name="Sun S."/>
            <person name="Shen X."/>
            <person name="Li Y."/>
            <person name="Li Y."/>
            <person name="Wang S."/>
            <person name="Li R."/>
            <person name="Zhang H."/>
            <person name="Shen G."/>
            <person name="Guo B."/>
            <person name="Wei J."/>
            <person name="Xu J."/>
            <person name="St-Pierre B."/>
            <person name="Chen S."/>
            <person name="Sun C."/>
        </authorList>
    </citation>
    <scope>NUCLEOTIDE SEQUENCE [LARGE SCALE GENOMIC DNA]</scope>
</reference>
<name>A0ACC0B2I2_CATRO</name>
<keyword evidence="2" id="KW-1185">Reference proteome</keyword>
<dbReference type="EMBL" id="CM044704">
    <property type="protein sequence ID" value="KAI5666849.1"/>
    <property type="molecule type" value="Genomic_DNA"/>
</dbReference>
<protein>
    <submittedName>
        <fullName evidence="1">Uncharacterized protein</fullName>
    </submittedName>
</protein>
<gene>
    <name evidence="1" type="ORF">M9H77_16702</name>
</gene>
<evidence type="ECO:0000313" key="2">
    <source>
        <dbReference type="Proteomes" id="UP001060085"/>
    </source>
</evidence>
<accession>A0ACC0B2I2</accession>